<dbReference type="EMBL" id="UZAN01043878">
    <property type="protein sequence ID" value="VDP79477.1"/>
    <property type="molecule type" value="Genomic_DNA"/>
</dbReference>
<evidence type="ECO:0000313" key="4">
    <source>
        <dbReference type="WBParaSite" id="ECPE_0000685501-mRNA-1"/>
    </source>
</evidence>
<organism evidence="4">
    <name type="scientific">Echinostoma caproni</name>
    <dbReference type="NCBI Taxonomy" id="27848"/>
    <lineage>
        <taxon>Eukaryota</taxon>
        <taxon>Metazoa</taxon>
        <taxon>Spiralia</taxon>
        <taxon>Lophotrochozoa</taxon>
        <taxon>Platyhelminthes</taxon>
        <taxon>Trematoda</taxon>
        <taxon>Digenea</taxon>
        <taxon>Plagiorchiida</taxon>
        <taxon>Echinostomata</taxon>
        <taxon>Echinostomatoidea</taxon>
        <taxon>Echinostomatidae</taxon>
        <taxon>Echinostoma</taxon>
    </lineage>
</organism>
<evidence type="ECO:0000313" key="2">
    <source>
        <dbReference type="EMBL" id="VDP79477.1"/>
    </source>
</evidence>
<feature type="chain" id="PRO_5043138093" evidence="1">
    <location>
        <begin position="28"/>
        <end position="75"/>
    </location>
</feature>
<keyword evidence="1" id="KW-0732">Signal</keyword>
<evidence type="ECO:0000313" key="3">
    <source>
        <dbReference type="Proteomes" id="UP000272942"/>
    </source>
</evidence>
<dbReference type="AlphaFoldDB" id="A0A183AIQ7"/>
<dbReference type="Proteomes" id="UP000272942">
    <property type="component" value="Unassembled WGS sequence"/>
</dbReference>
<feature type="signal peptide" evidence="1">
    <location>
        <begin position="1"/>
        <end position="27"/>
    </location>
</feature>
<keyword evidence="3" id="KW-1185">Reference proteome</keyword>
<name>A0A183AIQ7_9TREM</name>
<protein>
    <submittedName>
        <fullName evidence="2 4">Uncharacterized protein</fullName>
    </submittedName>
</protein>
<reference evidence="4" key="1">
    <citation type="submission" date="2016-06" db="UniProtKB">
        <authorList>
            <consortium name="WormBaseParasite"/>
        </authorList>
    </citation>
    <scope>IDENTIFICATION</scope>
</reference>
<dbReference type="WBParaSite" id="ECPE_0000685501-mRNA-1">
    <property type="protein sequence ID" value="ECPE_0000685501-mRNA-1"/>
    <property type="gene ID" value="ECPE_0000685501"/>
</dbReference>
<dbReference type="OrthoDB" id="6275399at2759"/>
<proteinExistence type="predicted"/>
<reference evidence="2 3" key="2">
    <citation type="submission" date="2018-11" db="EMBL/GenBank/DDBJ databases">
        <authorList>
            <consortium name="Pathogen Informatics"/>
        </authorList>
    </citation>
    <scope>NUCLEOTIDE SEQUENCE [LARGE SCALE GENOMIC DNA]</scope>
    <source>
        <strain evidence="2 3">Egypt</strain>
    </source>
</reference>
<sequence>MTRSNTIGQVICTLLLLVSLEQSLVVAVPRRLDPLDRRIYYVAAEPESPDFDWDLPELAHASYKRSHYMSQRLGK</sequence>
<gene>
    <name evidence="2" type="ORF">ECPE_LOCUS6842</name>
</gene>
<evidence type="ECO:0000256" key="1">
    <source>
        <dbReference type="SAM" id="SignalP"/>
    </source>
</evidence>
<accession>A0A183AIQ7</accession>